<protein>
    <submittedName>
        <fullName evidence="2">Uncharacterized protein</fullName>
    </submittedName>
</protein>
<feature type="chain" id="PRO_5018259478" evidence="1">
    <location>
        <begin position="19"/>
        <end position="208"/>
    </location>
</feature>
<dbReference type="RefSeq" id="WP_121906864.1">
    <property type="nucleotide sequence ID" value="NZ_REFC01000012.1"/>
</dbReference>
<sequence>MKKLIIVTLLLVCSKIIAQVGIGTTKPSADLHVGGDLLVQDSFYLKSLGTVSPTDENFKLIALNTNSTPAGEVKVLDVDALSVAPVNVINYEFTNISLDNLTDLDLQYDSSKYIVGIANFRYVGDAILKGPDPVTKSIGNFVVRTFESGGTWHLEIKNRTLDLAVGKSVTYHATLIIYDKSYYKHLAPITTDLGGSNSGNASSVPVLE</sequence>
<keyword evidence="3" id="KW-1185">Reference proteome</keyword>
<dbReference type="Proteomes" id="UP000271339">
    <property type="component" value="Unassembled WGS sequence"/>
</dbReference>
<name>A0A3L9YX62_9FLAO</name>
<evidence type="ECO:0000313" key="3">
    <source>
        <dbReference type="Proteomes" id="UP000271339"/>
    </source>
</evidence>
<organism evidence="2 3">
    <name type="scientific">Ulvibacter antarcticus</name>
    <dbReference type="NCBI Taxonomy" id="442714"/>
    <lineage>
        <taxon>Bacteria</taxon>
        <taxon>Pseudomonadati</taxon>
        <taxon>Bacteroidota</taxon>
        <taxon>Flavobacteriia</taxon>
        <taxon>Flavobacteriales</taxon>
        <taxon>Flavobacteriaceae</taxon>
        <taxon>Ulvibacter</taxon>
    </lineage>
</organism>
<reference evidence="2 3" key="1">
    <citation type="submission" date="2018-10" db="EMBL/GenBank/DDBJ databases">
        <title>Genomic Encyclopedia of Archaeal and Bacterial Type Strains, Phase II (KMG-II): from individual species to whole genera.</title>
        <authorList>
            <person name="Goeker M."/>
        </authorList>
    </citation>
    <scope>NUCLEOTIDE SEQUENCE [LARGE SCALE GENOMIC DNA]</scope>
    <source>
        <strain evidence="2 3">DSM 23424</strain>
    </source>
</reference>
<dbReference type="AlphaFoldDB" id="A0A3L9YX62"/>
<gene>
    <name evidence="2" type="ORF">BXY75_1292</name>
</gene>
<evidence type="ECO:0000313" key="2">
    <source>
        <dbReference type="EMBL" id="RMA64417.1"/>
    </source>
</evidence>
<dbReference type="EMBL" id="REFC01000012">
    <property type="protein sequence ID" value="RMA64417.1"/>
    <property type="molecule type" value="Genomic_DNA"/>
</dbReference>
<keyword evidence="1" id="KW-0732">Signal</keyword>
<accession>A0A3L9YX62</accession>
<feature type="signal peptide" evidence="1">
    <location>
        <begin position="1"/>
        <end position="18"/>
    </location>
</feature>
<proteinExistence type="predicted"/>
<comment type="caution">
    <text evidence="2">The sequence shown here is derived from an EMBL/GenBank/DDBJ whole genome shotgun (WGS) entry which is preliminary data.</text>
</comment>
<evidence type="ECO:0000256" key="1">
    <source>
        <dbReference type="SAM" id="SignalP"/>
    </source>
</evidence>
<dbReference type="OrthoDB" id="1442930at2"/>